<reference evidence="3" key="1">
    <citation type="journal article" date="2019" name="Int. J. Syst. Evol. Microbiol.">
        <title>The Global Catalogue of Microorganisms (GCM) 10K type strain sequencing project: providing services to taxonomists for standard genome sequencing and annotation.</title>
        <authorList>
            <consortium name="The Broad Institute Genomics Platform"/>
            <consortium name="The Broad Institute Genome Sequencing Center for Infectious Disease"/>
            <person name="Wu L."/>
            <person name="Ma J."/>
        </authorList>
    </citation>
    <scope>NUCLEOTIDE SEQUENCE [LARGE SCALE GENOMIC DNA]</scope>
    <source>
        <strain evidence="3">JCM 4505</strain>
    </source>
</reference>
<dbReference type="Pfam" id="PF04266">
    <property type="entry name" value="ASCH"/>
    <property type="match status" value="1"/>
</dbReference>
<proteinExistence type="predicted"/>
<dbReference type="EMBL" id="BAAABV010000009">
    <property type="protein sequence ID" value="GAA0274705.1"/>
    <property type="molecule type" value="Genomic_DNA"/>
</dbReference>
<dbReference type="SUPFAM" id="SSF53927">
    <property type="entry name" value="Cytidine deaminase-like"/>
    <property type="match status" value="1"/>
</dbReference>
<sequence length="269" mass="29147">MYVPPSARALDDDERELVELARRTIDAHTDAGPDEDGIHTMGAAVMAADYRMFAGVNLYHFTGGPCAELVALGAARAQGARQMRCIVAVGNHGRGVVGPCGRDRQVFVDYYPTMRVIVPTPEGPRSVLAADLMPLTQRWTPEAGMNGLDPSLYQDPETAGPPIIRFNPRYLEAVRSGAKTKTTRYRDPARPGPARLVFESDPEVVLPAEVTGVRHCRVSDLTDEDARAEGLTTASELRESLKGHYPDLTGTDEVDVITFRIDDTSGAAA</sequence>
<dbReference type="InterPro" id="IPR016193">
    <property type="entry name" value="Cytidine_deaminase-like"/>
</dbReference>
<gene>
    <name evidence="2" type="ORF">GCM10010302_10370</name>
</gene>
<dbReference type="Proteomes" id="UP001501867">
    <property type="component" value="Unassembled WGS sequence"/>
</dbReference>
<accession>A0ABP3EUB5</accession>
<dbReference type="InterPro" id="IPR002125">
    <property type="entry name" value="CMP_dCMP_dom"/>
</dbReference>
<comment type="caution">
    <text evidence="2">The sequence shown here is derived from an EMBL/GenBank/DDBJ whole genome shotgun (WGS) entry which is preliminary data.</text>
</comment>
<dbReference type="CDD" id="cd06552">
    <property type="entry name" value="ASCH_yqfb_like"/>
    <property type="match status" value="1"/>
</dbReference>
<organism evidence="2 3">
    <name type="scientific">Streptomyces polychromogenes</name>
    <dbReference type="NCBI Taxonomy" id="67342"/>
    <lineage>
        <taxon>Bacteria</taxon>
        <taxon>Bacillati</taxon>
        <taxon>Actinomycetota</taxon>
        <taxon>Actinomycetes</taxon>
        <taxon>Kitasatosporales</taxon>
        <taxon>Streptomycetaceae</taxon>
        <taxon>Streptomyces</taxon>
    </lineage>
</organism>
<dbReference type="PANTHER" id="PTHR42250:SF1">
    <property type="entry name" value="ASCH DOMAIN-CONTAINING PROTEIN"/>
    <property type="match status" value="1"/>
</dbReference>
<dbReference type="CDD" id="cd01283">
    <property type="entry name" value="cytidine_deaminase"/>
    <property type="match status" value="1"/>
</dbReference>
<evidence type="ECO:0000313" key="2">
    <source>
        <dbReference type="EMBL" id="GAA0274705.1"/>
    </source>
</evidence>
<dbReference type="Gene3D" id="3.40.140.10">
    <property type="entry name" value="Cytidine Deaminase, domain 2"/>
    <property type="match status" value="1"/>
</dbReference>
<name>A0ABP3EUB5_9ACTN</name>
<evidence type="ECO:0000259" key="1">
    <source>
        <dbReference type="PROSITE" id="PS51747"/>
    </source>
</evidence>
<dbReference type="SUPFAM" id="SSF88697">
    <property type="entry name" value="PUA domain-like"/>
    <property type="match status" value="1"/>
</dbReference>
<feature type="domain" description="CMP/dCMP-type deaminase" evidence="1">
    <location>
        <begin position="12"/>
        <end position="135"/>
    </location>
</feature>
<dbReference type="InterPro" id="IPR007374">
    <property type="entry name" value="ASCH_domain"/>
</dbReference>
<dbReference type="SMART" id="SM01022">
    <property type="entry name" value="ASCH"/>
    <property type="match status" value="1"/>
</dbReference>
<dbReference type="Gene3D" id="2.30.130.30">
    <property type="entry name" value="Hypothetical protein"/>
    <property type="match status" value="1"/>
</dbReference>
<dbReference type="InterPro" id="IPR015947">
    <property type="entry name" value="PUA-like_sf"/>
</dbReference>
<protein>
    <recommendedName>
        <fullName evidence="1">CMP/dCMP-type deaminase domain-containing protein</fullName>
    </recommendedName>
</protein>
<evidence type="ECO:0000313" key="3">
    <source>
        <dbReference type="Proteomes" id="UP001501867"/>
    </source>
</evidence>
<dbReference type="PANTHER" id="PTHR42250">
    <property type="entry name" value="ASCH DOMAIN-CONTAINING PROTEIN"/>
    <property type="match status" value="1"/>
</dbReference>
<keyword evidence="3" id="KW-1185">Reference proteome</keyword>
<dbReference type="PROSITE" id="PS51747">
    <property type="entry name" value="CYT_DCMP_DEAMINASES_2"/>
    <property type="match status" value="1"/>
</dbReference>